<accession>A0A9W9CD34</accession>
<gene>
    <name evidence="2" type="ORF">N0V89_004064</name>
</gene>
<dbReference type="Proteomes" id="UP001140513">
    <property type="component" value="Unassembled WGS sequence"/>
</dbReference>
<dbReference type="OrthoDB" id="3799500at2759"/>
<feature type="compositionally biased region" description="Basic residues" evidence="1">
    <location>
        <begin position="296"/>
        <end position="305"/>
    </location>
</feature>
<keyword evidence="3" id="KW-1185">Reference proteome</keyword>
<dbReference type="EMBL" id="JAPEUX010000003">
    <property type="protein sequence ID" value="KAJ4356037.1"/>
    <property type="molecule type" value="Genomic_DNA"/>
</dbReference>
<dbReference type="RefSeq" id="XP_056073163.1">
    <property type="nucleotide sequence ID" value="XM_056212855.1"/>
</dbReference>
<protein>
    <submittedName>
        <fullName evidence="2">Uncharacterized protein</fullName>
    </submittedName>
</protein>
<reference evidence="2" key="1">
    <citation type="submission" date="2022-10" db="EMBL/GenBank/DDBJ databases">
        <title>Tapping the CABI collections for fungal endophytes: first genome assemblies for Collariella, Neodidymelliopsis, Ascochyta clinopodiicola, Didymella pomorum, Didymosphaeria variabile, Neocosmospora piperis and Neocucurbitaria cava.</title>
        <authorList>
            <person name="Hill R."/>
        </authorList>
    </citation>
    <scope>NUCLEOTIDE SEQUENCE</scope>
    <source>
        <strain evidence="2">IMI 356815</strain>
    </source>
</reference>
<evidence type="ECO:0000256" key="1">
    <source>
        <dbReference type="SAM" id="MobiDB-lite"/>
    </source>
</evidence>
<name>A0A9W9CD34_9PLEO</name>
<sequence length="305" mass="33956">MSLPAAPHCSTDTVFCVFHHFALPRGSTANSPAEIRTISLGIYSSFFTAQAAAVSALEHCLKQLQSAGITGQVSSSEKPLSAIDSIFLMIFTNSNSTISQFCKDIDLLRRGLITQITANGQERHLSEYEIRAVRLQDRGPENITIPGKKPNITTSLPPETKPITISDIEQDPLWAQSRIPYFRKRDDGPFRYKGDPSYMNSFLLFDQEFAARRQAWLRGFIGKGKDIRGTTEIAQRALEPDHTSKSRSVKKAEVKAQKFQPNEKADKMENGSWKLAGNGATRQRPGGEKDIGTIYRGRRHSISLD</sequence>
<feature type="compositionally biased region" description="Basic and acidic residues" evidence="1">
    <location>
        <begin position="239"/>
        <end position="269"/>
    </location>
</feature>
<dbReference type="AlphaFoldDB" id="A0A9W9CD34"/>
<evidence type="ECO:0000313" key="2">
    <source>
        <dbReference type="EMBL" id="KAJ4356037.1"/>
    </source>
</evidence>
<dbReference type="GeneID" id="80907594"/>
<feature type="region of interest" description="Disordered" evidence="1">
    <location>
        <begin position="239"/>
        <end position="305"/>
    </location>
</feature>
<comment type="caution">
    <text evidence="2">The sequence shown here is derived from an EMBL/GenBank/DDBJ whole genome shotgun (WGS) entry which is preliminary data.</text>
</comment>
<evidence type="ECO:0000313" key="3">
    <source>
        <dbReference type="Proteomes" id="UP001140513"/>
    </source>
</evidence>
<proteinExistence type="predicted"/>
<organism evidence="2 3">
    <name type="scientific">Didymosphaeria variabile</name>
    <dbReference type="NCBI Taxonomy" id="1932322"/>
    <lineage>
        <taxon>Eukaryota</taxon>
        <taxon>Fungi</taxon>
        <taxon>Dikarya</taxon>
        <taxon>Ascomycota</taxon>
        <taxon>Pezizomycotina</taxon>
        <taxon>Dothideomycetes</taxon>
        <taxon>Pleosporomycetidae</taxon>
        <taxon>Pleosporales</taxon>
        <taxon>Massarineae</taxon>
        <taxon>Didymosphaeriaceae</taxon>
        <taxon>Didymosphaeria</taxon>
    </lineage>
</organism>